<dbReference type="Gene3D" id="3.30.1380.10">
    <property type="match status" value="1"/>
</dbReference>
<comment type="cofactor">
    <cofactor evidence="9">
        <name>Zn(2+)</name>
        <dbReference type="ChEBI" id="CHEBI:29105"/>
    </cofactor>
    <text evidence="9">Binds 1 zinc ion per subunit.</text>
</comment>
<sequence>MKQDIPIPRELRQLAEFPELKECGEDMLPLSSLSDKITICPMYYQQGYAGTSPEAYLRKSAALRLAEAAKGLPDGYRFVIFDGWRSYQVQASLYDGFKQKLLKQGWQEGELLQNELSKFVAVPSDDVTRPSPHLSGGAVDLTIEGPEGWLDMGTDFDDFSERAATRYYESIQPGSQRDEAIRANRRLLFHLMSDAGFVNYPKEWWHFEYGTLSWAKRTSGQAMYGGVLHLFDKRG</sequence>
<accession>A0ABY4WBJ6</accession>
<evidence type="ECO:0000256" key="7">
    <source>
        <dbReference type="ARBA" id="ARBA00023049"/>
    </source>
</evidence>
<dbReference type="CDD" id="cd14843">
    <property type="entry name" value="D-Ala-D-Ala_dipeptidase_like"/>
    <property type="match status" value="1"/>
</dbReference>
<evidence type="ECO:0000256" key="4">
    <source>
        <dbReference type="ARBA" id="ARBA00022801"/>
    </source>
</evidence>
<evidence type="ECO:0000256" key="6">
    <source>
        <dbReference type="ARBA" id="ARBA00022997"/>
    </source>
</evidence>
<comment type="function">
    <text evidence="9 10">Catalyzes hydrolysis of the D-alanyl-D-alanine dipeptide.</text>
</comment>
<dbReference type="EMBL" id="CP098755">
    <property type="protein sequence ID" value="USG64545.1"/>
    <property type="molecule type" value="Genomic_DNA"/>
</dbReference>
<reference evidence="11" key="1">
    <citation type="submission" date="2022-06" db="EMBL/GenBank/DDBJ databases">
        <title>Genome sequencing of Brevibacillus sp. BB3-R1.</title>
        <authorList>
            <person name="Heo J."/>
            <person name="Lee D."/>
            <person name="Won M."/>
            <person name="Han B.-H."/>
            <person name="Hong S.-B."/>
            <person name="Kwon S.-W."/>
        </authorList>
    </citation>
    <scope>NUCLEOTIDE SEQUENCE</scope>
    <source>
        <strain evidence="11">BB3-R1</strain>
    </source>
</reference>
<comment type="similarity">
    <text evidence="9 10">Belongs to the peptidase M15D family.</text>
</comment>
<feature type="site" description="Transition state stabilizer" evidence="9">
    <location>
        <position position="85"/>
    </location>
</feature>
<feature type="binding site" evidence="9">
    <location>
        <position position="140"/>
    </location>
    <ligand>
        <name>Zn(2+)</name>
        <dbReference type="ChEBI" id="CHEBI:29105"/>
        <note>catalytic</note>
    </ligand>
</feature>
<dbReference type="InterPro" id="IPR009045">
    <property type="entry name" value="Zn_M74/Hedgehog-like"/>
</dbReference>
<name>A0ABY4WBJ6_9BACL</name>
<evidence type="ECO:0000256" key="8">
    <source>
        <dbReference type="ARBA" id="ARBA00023316"/>
    </source>
</evidence>
<keyword evidence="12" id="KW-1185">Reference proteome</keyword>
<dbReference type="InterPro" id="IPR000755">
    <property type="entry name" value="A_A_dipeptidase"/>
</dbReference>
<proteinExistence type="inferred from homology"/>
<keyword evidence="4 9" id="KW-0378">Hydrolase</keyword>
<keyword evidence="7 9" id="KW-0482">Metalloprotease</keyword>
<evidence type="ECO:0000256" key="2">
    <source>
        <dbReference type="ARBA" id="ARBA00022670"/>
    </source>
</evidence>
<feature type="binding site" evidence="9">
    <location>
        <position position="133"/>
    </location>
    <ligand>
        <name>Zn(2+)</name>
        <dbReference type="ChEBI" id="CHEBI:29105"/>
        <note>catalytic</note>
    </ligand>
</feature>
<dbReference type="PIRSF" id="PIRSF026671">
    <property type="entry name" value="AA_dipeptidase"/>
    <property type="match status" value="1"/>
</dbReference>
<feature type="binding site" evidence="9">
    <location>
        <position position="206"/>
    </location>
    <ligand>
        <name>Zn(2+)</name>
        <dbReference type="ChEBI" id="CHEBI:29105"/>
        <note>catalytic</note>
    </ligand>
</feature>
<evidence type="ECO:0000313" key="11">
    <source>
        <dbReference type="EMBL" id="USG64545.1"/>
    </source>
</evidence>
<gene>
    <name evidence="11" type="ORF">NDK47_20705</name>
</gene>
<evidence type="ECO:0000256" key="10">
    <source>
        <dbReference type="PIRNR" id="PIRNR026671"/>
    </source>
</evidence>
<dbReference type="HAMAP" id="MF_01924">
    <property type="entry name" value="A_A_dipeptidase"/>
    <property type="match status" value="1"/>
</dbReference>
<keyword evidence="5 9" id="KW-0862">Zinc</keyword>
<keyword evidence="6 9" id="KW-0224">Dipeptidase</keyword>
<dbReference type="PANTHER" id="PTHR43126:SF2">
    <property type="entry name" value="D-ALANYL-D-ALANINE DIPEPTIDASE"/>
    <property type="match status" value="1"/>
</dbReference>
<dbReference type="RefSeq" id="WP_251871657.1">
    <property type="nucleotide sequence ID" value="NZ_CP098755.1"/>
</dbReference>
<evidence type="ECO:0000256" key="9">
    <source>
        <dbReference type="HAMAP-Rule" id="MF_01924"/>
    </source>
</evidence>
<dbReference type="PANTHER" id="PTHR43126">
    <property type="entry name" value="D-ALANYL-D-ALANINE DIPEPTIDASE"/>
    <property type="match status" value="1"/>
</dbReference>
<comment type="catalytic activity">
    <reaction evidence="1 9 10">
        <text>D-alanyl-D-alanine + H2O = 2 D-alanine</text>
        <dbReference type="Rhea" id="RHEA:20661"/>
        <dbReference type="ChEBI" id="CHEBI:15377"/>
        <dbReference type="ChEBI" id="CHEBI:57416"/>
        <dbReference type="ChEBI" id="CHEBI:57822"/>
        <dbReference type="EC" id="3.4.13.22"/>
    </reaction>
</comment>
<dbReference type="Pfam" id="PF01427">
    <property type="entry name" value="Peptidase_M15"/>
    <property type="match status" value="1"/>
</dbReference>
<organism evidence="11 12">
    <name type="scientific">Brevibacillus ruminantium</name>
    <dbReference type="NCBI Taxonomy" id="2950604"/>
    <lineage>
        <taxon>Bacteria</taxon>
        <taxon>Bacillati</taxon>
        <taxon>Bacillota</taxon>
        <taxon>Bacilli</taxon>
        <taxon>Bacillales</taxon>
        <taxon>Paenibacillaceae</taxon>
        <taxon>Brevibacillus</taxon>
    </lineage>
</organism>
<dbReference type="SUPFAM" id="SSF55166">
    <property type="entry name" value="Hedgehog/DD-peptidase"/>
    <property type="match status" value="1"/>
</dbReference>
<keyword evidence="3 9" id="KW-0479">Metal-binding</keyword>
<keyword evidence="8 10" id="KW-0961">Cell wall biogenesis/degradation</keyword>
<evidence type="ECO:0000256" key="3">
    <source>
        <dbReference type="ARBA" id="ARBA00022723"/>
    </source>
</evidence>
<keyword evidence="2 9" id="KW-0645">Protease</keyword>
<evidence type="ECO:0000256" key="5">
    <source>
        <dbReference type="ARBA" id="ARBA00022833"/>
    </source>
</evidence>
<dbReference type="Proteomes" id="UP001056500">
    <property type="component" value="Chromosome"/>
</dbReference>
<dbReference type="EC" id="3.4.13.22" evidence="9 10"/>
<protein>
    <recommendedName>
        <fullName evidence="9 10">D-alanyl-D-alanine dipeptidase</fullName>
        <shortName evidence="9 10">D-Ala-D-Ala dipeptidase</shortName>
        <ecNumber evidence="9 10">3.4.13.22</ecNumber>
    </recommendedName>
</protein>
<evidence type="ECO:0000313" key="12">
    <source>
        <dbReference type="Proteomes" id="UP001056500"/>
    </source>
</evidence>
<feature type="active site" description="Proton donor/acceptor" evidence="9">
    <location>
        <position position="203"/>
    </location>
</feature>
<evidence type="ECO:0000256" key="1">
    <source>
        <dbReference type="ARBA" id="ARBA00001362"/>
    </source>
</evidence>